<name>A0A8T0L2R5_PHAAN</name>
<protein>
    <submittedName>
        <fullName evidence="2">Uncharacterized protein</fullName>
    </submittedName>
</protein>
<sequence>MKIWKVVLGNDTLAFDGDKFSSLGLERKIDYELEMEMWRETQLKHGSSDASKATGPPRRHQLPQSPGKNSLDLPFSLFSRVGVFATFAQLSHSDGFTHITGHDALGRPPVHTILGLGLIWYQSRSSTCSASAASVDILDTLLGYFLYP</sequence>
<proteinExistence type="predicted"/>
<evidence type="ECO:0000313" key="2">
    <source>
        <dbReference type="EMBL" id="KAG2405861.1"/>
    </source>
</evidence>
<evidence type="ECO:0000256" key="1">
    <source>
        <dbReference type="SAM" id="MobiDB-lite"/>
    </source>
</evidence>
<comment type="caution">
    <text evidence="2">The sequence shown here is derived from an EMBL/GenBank/DDBJ whole genome shotgun (WGS) entry which is preliminary data.</text>
</comment>
<feature type="region of interest" description="Disordered" evidence="1">
    <location>
        <begin position="44"/>
        <end position="68"/>
    </location>
</feature>
<dbReference type="AlphaFoldDB" id="A0A8T0L2R5"/>
<gene>
    <name evidence="2" type="ORF">HKW66_Vig0051160</name>
</gene>
<dbReference type="EMBL" id="JABFOF010000002">
    <property type="protein sequence ID" value="KAG2405861.1"/>
    <property type="molecule type" value="Genomic_DNA"/>
</dbReference>
<reference evidence="2 3" key="1">
    <citation type="submission" date="2020-05" db="EMBL/GenBank/DDBJ databases">
        <title>Vigna angularis (adzuki bean) Var. LongXiaoDou No. 4 denovo assembly.</title>
        <authorList>
            <person name="Xiang H."/>
        </authorList>
    </citation>
    <scope>NUCLEOTIDE SEQUENCE [LARGE SCALE GENOMIC DNA]</scope>
    <source>
        <tissue evidence="2">Leaf</tissue>
    </source>
</reference>
<evidence type="ECO:0000313" key="3">
    <source>
        <dbReference type="Proteomes" id="UP000743370"/>
    </source>
</evidence>
<accession>A0A8T0L2R5</accession>
<organism evidence="2 3">
    <name type="scientific">Phaseolus angularis</name>
    <name type="common">Azuki bean</name>
    <name type="synonym">Vigna angularis</name>
    <dbReference type="NCBI Taxonomy" id="3914"/>
    <lineage>
        <taxon>Eukaryota</taxon>
        <taxon>Viridiplantae</taxon>
        <taxon>Streptophyta</taxon>
        <taxon>Embryophyta</taxon>
        <taxon>Tracheophyta</taxon>
        <taxon>Spermatophyta</taxon>
        <taxon>Magnoliopsida</taxon>
        <taxon>eudicotyledons</taxon>
        <taxon>Gunneridae</taxon>
        <taxon>Pentapetalae</taxon>
        <taxon>rosids</taxon>
        <taxon>fabids</taxon>
        <taxon>Fabales</taxon>
        <taxon>Fabaceae</taxon>
        <taxon>Papilionoideae</taxon>
        <taxon>50 kb inversion clade</taxon>
        <taxon>NPAAA clade</taxon>
        <taxon>indigoferoid/millettioid clade</taxon>
        <taxon>Phaseoleae</taxon>
        <taxon>Vigna</taxon>
    </lineage>
</organism>
<dbReference type="Proteomes" id="UP000743370">
    <property type="component" value="Unassembled WGS sequence"/>
</dbReference>